<keyword evidence="1" id="KW-0812">Transmembrane</keyword>
<dbReference type="EMBL" id="CP132507">
    <property type="protein sequence ID" value="WNO05504.1"/>
    <property type="molecule type" value="Genomic_DNA"/>
</dbReference>
<accession>A0ABZ0B0R4</accession>
<evidence type="ECO:0000313" key="4">
    <source>
        <dbReference type="Proteomes" id="UP001302257"/>
    </source>
</evidence>
<reference evidence="3 4" key="1">
    <citation type="submission" date="2023-08" db="EMBL/GenBank/DDBJ databases">
        <title>Rhodoferax potami sp. nov. and Rhodoferax mekongensis sp. nov., isolated from the Mekong River in Thailand.</title>
        <authorList>
            <person name="Kitikhun S."/>
            <person name="Charoenyingcharoen P."/>
            <person name="Siriarchawattana P."/>
            <person name="Likhitrattanapisal S."/>
            <person name="Nilsakha T."/>
            <person name="Chanpet A."/>
            <person name="Rattanawaree P."/>
            <person name="Ingsriswang S."/>
        </authorList>
    </citation>
    <scope>NUCLEOTIDE SEQUENCE [LARGE SCALE GENOMIC DNA]</scope>
    <source>
        <strain evidence="3 4">TBRC 17307</strain>
    </source>
</reference>
<dbReference type="SUPFAM" id="SSF52980">
    <property type="entry name" value="Restriction endonuclease-like"/>
    <property type="match status" value="1"/>
</dbReference>
<feature type="domain" description="Restriction endonuclease type IV Mrr" evidence="2">
    <location>
        <begin position="80"/>
        <end position="179"/>
    </location>
</feature>
<gene>
    <name evidence="3" type="ORF">RAN89_03470</name>
</gene>
<organism evidence="3 4">
    <name type="scientific">Rhodoferax mekongensis</name>
    <dbReference type="NCBI Taxonomy" id="3068341"/>
    <lineage>
        <taxon>Bacteria</taxon>
        <taxon>Pseudomonadati</taxon>
        <taxon>Pseudomonadota</taxon>
        <taxon>Betaproteobacteria</taxon>
        <taxon>Burkholderiales</taxon>
        <taxon>Comamonadaceae</taxon>
        <taxon>Rhodoferax</taxon>
    </lineage>
</organism>
<dbReference type="Proteomes" id="UP001302257">
    <property type="component" value="Chromosome"/>
</dbReference>
<dbReference type="Pfam" id="PF04471">
    <property type="entry name" value="Mrr_cat"/>
    <property type="match status" value="1"/>
</dbReference>
<feature type="transmembrane region" description="Helical" evidence="1">
    <location>
        <begin position="43"/>
        <end position="60"/>
    </location>
</feature>
<evidence type="ECO:0000259" key="2">
    <source>
        <dbReference type="Pfam" id="PF04471"/>
    </source>
</evidence>
<keyword evidence="1" id="KW-0472">Membrane</keyword>
<proteinExistence type="predicted"/>
<dbReference type="GO" id="GO:0004519">
    <property type="term" value="F:endonuclease activity"/>
    <property type="evidence" value="ECO:0007669"/>
    <property type="project" value="UniProtKB-KW"/>
</dbReference>
<sequence>MKLKMAPNSLFAILLRNPWWYSVALVVVICAVSAALLPKDVVVFGAIGSFPFLVTAGIALKRQWNKPSAAAVEAEMARLAALSWREFSQELETRFARQGYAVTRLAAQGPSTGAADFRLEKAGRVTLVAAKRYKAATHGVEALEALVAHKEAMGADDAHYLCLGTVSPQAAKYAREHAVKVGL</sequence>
<keyword evidence="3" id="KW-0255">Endonuclease</keyword>
<keyword evidence="1" id="KW-1133">Transmembrane helix</keyword>
<evidence type="ECO:0000256" key="1">
    <source>
        <dbReference type="SAM" id="Phobius"/>
    </source>
</evidence>
<protein>
    <submittedName>
        <fullName evidence="3">Restriction endonuclease</fullName>
    </submittedName>
</protein>
<name>A0ABZ0B0R4_9BURK</name>
<evidence type="ECO:0000313" key="3">
    <source>
        <dbReference type="EMBL" id="WNO05504.1"/>
    </source>
</evidence>
<keyword evidence="3" id="KW-0378">Hydrolase</keyword>
<feature type="transmembrane region" description="Helical" evidence="1">
    <location>
        <begin position="20"/>
        <end position="37"/>
    </location>
</feature>
<keyword evidence="3" id="KW-0540">Nuclease</keyword>
<dbReference type="InterPro" id="IPR011335">
    <property type="entry name" value="Restrct_endonuc-II-like"/>
</dbReference>
<dbReference type="RefSeq" id="WP_313868267.1">
    <property type="nucleotide sequence ID" value="NZ_CP132507.1"/>
</dbReference>
<dbReference type="InterPro" id="IPR007560">
    <property type="entry name" value="Restrct_endonuc_IV_Mrr"/>
</dbReference>
<keyword evidence="4" id="KW-1185">Reference proteome</keyword>